<dbReference type="Proteomes" id="UP000016498">
    <property type="component" value="Unassembled WGS sequence"/>
</dbReference>
<comment type="caution">
    <text evidence="2">The sequence shown here is derived from an EMBL/GenBank/DDBJ whole genome shotgun (WGS) entry which is preliminary data.</text>
</comment>
<feature type="transmembrane region" description="Helical" evidence="1">
    <location>
        <begin position="54"/>
        <end position="73"/>
    </location>
</feature>
<feature type="transmembrane region" description="Helical" evidence="1">
    <location>
        <begin position="179"/>
        <end position="204"/>
    </location>
</feature>
<proteinExistence type="predicted"/>
<keyword evidence="1" id="KW-0812">Transmembrane</keyword>
<evidence type="ECO:0000313" key="3">
    <source>
        <dbReference type="Proteomes" id="UP000016498"/>
    </source>
</evidence>
<dbReference type="HOGENOM" id="CLU_403172_0_0_11"/>
<keyword evidence="1" id="KW-0472">Membrane</keyword>
<gene>
    <name evidence="2" type="ORF">HMPREF1549_01451</name>
</gene>
<reference evidence="2 3" key="1">
    <citation type="submission" date="2013-06" db="EMBL/GenBank/DDBJ databases">
        <authorList>
            <person name="Weinstock G."/>
            <person name="Sodergren E."/>
            <person name="Lobos E.A."/>
            <person name="Fulton L."/>
            <person name="Fulton R."/>
            <person name="Courtney L."/>
            <person name="Fronick C."/>
            <person name="O'Laughlin M."/>
            <person name="Godfrey J."/>
            <person name="Wilson R.M."/>
            <person name="Miner T."/>
            <person name="Farmer C."/>
            <person name="Delehaunty K."/>
            <person name="Cordes M."/>
            <person name="Minx P."/>
            <person name="Tomlinson C."/>
            <person name="Chen J."/>
            <person name="Wollam A."/>
            <person name="Pepin K.H."/>
            <person name="Bhonagiri V."/>
            <person name="Zhang X."/>
            <person name="Warren W."/>
            <person name="Mitreva M."/>
            <person name="Mardis E.R."/>
            <person name="Wilson R.K."/>
        </authorList>
    </citation>
    <scope>NUCLEOTIDE SEQUENCE [LARGE SCALE GENOMIC DNA]</scope>
    <source>
        <strain evidence="2 3">F0510</strain>
    </source>
</reference>
<dbReference type="EMBL" id="AWSD01000149">
    <property type="protein sequence ID" value="ERH19460.1"/>
    <property type="molecule type" value="Genomic_DNA"/>
</dbReference>
<evidence type="ECO:0000313" key="2">
    <source>
        <dbReference type="EMBL" id="ERH19460.1"/>
    </source>
</evidence>
<name>U1PU53_9ACTO</name>
<sequence length="740" mass="83703">MLKDPQTLPLACATIFLVIGYLIRRLRAKIALTISPHTRKLFEKIEEHLPHKGAIEQAFMLSATGFMTMWIATHPTWTFWNFITQSPETPKNTMIGATSIIALLTFVTASMASAAKERTDSPEYLGKSVSTYIFSESLVSRLLSTPEFSVFTQIVFIAPFVINSITAREMWQTDINPHLFVASLWTSCFAVVSVILIVTLLTLLRASTNRLLQPSDVEWSIREAIRRQSAIEVQGHFSPLLGFLGDTSISAEEWIHDRLQEMQCLPKEQQEDYIHSTFDILVLRGSLRNRIKSVNRALTLKYILPQDNTSFGAISQKIIQCYCSRSLSMIYSVMQSRNAEMIRALRNPELPVSLRSTLTKTLINEAALLSKSMSNIKREKRRQLLESRLLSTESKFPDPVSISRLEFIASRPTGTNAENGTEVFEALTAITFRDLAYLIQNRVGLTDSSSSTEYVQAVINGADKISHFTTRTYSLNKVLEATIYASVSNFSQGPRLPIRILKEIGEGFGKYASQFTDNGVENGQVEVLRPSLERAALDHVRSAFASYPYMCAEVYSEILGIVPASDVRPTFLYYLTFNAYQGFSLDLDILSSFDARLTVPFYRSLAERIPADRYPQHFRRYLYSSMTGLNSEGVDWLFDILEAKVDCHLYSNYLELRRDNGLQTGFDTVLLWRIMAGDDFNPVPPVYAHNNNSDIEDGRSERLRDDVERASKILDDIGKNKEAATLRYSFDVPAPSDEFE</sequence>
<dbReference type="RefSeq" id="WP_021606131.1">
    <property type="nucleotide sequence ID" value="NZ_KE951653.1"/>
</dbReference>
<feature type="transmembrane region" description="Helical" evidence="1">
    <location>
        <begin position="93"/>
        <end position="112"/>
    </location>
</feature>
<feature type="transmembrane region" description="Helical" evidence="1">
    <location>
        <begin position="150"/>
        <end position="167"/>
    </location>
</feature>
<evidence type="ECO:0000256" key="1">
    <source>
        <dbReference type="SAM" id="Phobius"/>
    </source>
</evidence>
<dbReference type="PATRIC" id="fig|1227262.3.peg.1180"/>
<dbReference type="AlphaFoldDB" id="U1PU53"/>
<protein>
    <submittedName>
        <fullName evidence="2">Uncharacterized protein</fullName>
    </submittedName>
</protein>
<keyword evidence="1" id="KW-1133">Transmembrane helix</keyword>
<feature type="transmembrane region" description="Helical" evidence="1">
    <location>
        <begin position="6"/>
        <end position="23"/>
    </location>
</feature>
<organism evidence="2 3">
    <name type="scientific">Actinomyces johnsonii F0510</name>
    <dbReference type="NCBI Taxonomy" id="1227262"/>
    <lineage>
        <taxon>Bacteria</taxon>
        <taxon>Bacillati</taxon>
        <taxon>Actinomycetota</taxon>
        <taxon>Actinomycetes</taxon>
        <taxon>Actinomycetales</taxon>
        <taxon>Actinomycetaceae</taxon>
        <taxon>Actinomyces</taxon>
    </lineage>
</organism>
<accession>U1PU53</accession>